<dbReference type="OMA" id="EPYIQIY"/>
<evidence type="ECO:0000256" key="1">
    <source>
        <dbReference type="ARBA" id="ARBA00000707"/>
    </source>
</evidence>
<dbReference type="PANTHER" id="PTHR21646">
    <property type="entry name" value="UBIQUITIN CARBOXYL-TERMINAL HYDROLASE"/>
    <property type="match status" value="1"/>
</dbReference>
<dbReference type="PaxDb" id="121845-A0A1S3DKF5"/>
<dbReference type="Pfam" id="PF00443">
    <property type="entry name" value="UCH"/>
    <property type="match status" value="1"/>
</dbReference>
<dbReference type="AlphaFoldDB" id="A0A1S3DKF5"/>
<dbReference type="InterPro" id="IPR001394">
    <property type="entry name" value="Peptidase_C19_UCH"/>
</dbReference>
<dbReference type="InterPro" id="IPR028889">
    <property type="entry name" value="USP"/>
</dbReference>
<proteinExistence type="predicted"/>
<dbReference type="PANTHER" id="PTHR21646:SF16">
    <property type="entry name" value="U4_U6.U5 TRI-SNRNP-ASSOCIATED PROTEIN 2"/>
    <property type="match status" value="1"/>
</dbReference>
<dbReference type="Gene3D" id="3.90.70.10">
    <property type="entry name" value="Cysteine proteinases"/>
    <property type="match status" value="1"/>
</dbReference>
<organism evidence="4 5">
    <name type="scientific">Diaphorina citri</name>
    <name type="common">Asian citrus psyllid</name>
    <dbReference type="NCBI Taxonomy" id="121845"/>
    <lineage>
        <taxon>Eukaryota</taxon>
        <taxon>Metazoa</taxon>
        <taxon>Ecdysozoa</taxon>
        <taxon>Arthropoda</taxon>
        <taxon>Hexapoda</taxon>
        <taxon>Insecta</taxon>
        <taxon>Pterygota</taxon>
        <taxon>Neoptera</taxon>
        <taxon>Paraneoptera</taxon>
        <taxon>Hemiptera</taxon>
        <taxon>Sternorrhyncha</taxon>
        <taxon>Psylloidea</taxon>
        <taxon>Psyllidae</taxon>
        <taxon>Diaphorininae</taxon>
        <taxon>Diaphorina</taxon>
    </lineage>
</organism>
<dbReference type="STRING" id="121845.A0A1S3DKF5"/>
<dbReference type="EC" id="3.4.19.12" evidence="2"/>
<dbReference type="InterPro" id="IPR038765">
    <property type="entry name" value="Papain-like_cys_pep_sf"/>
</dbReference>
<dbReference type="RefSeq" id="XP_008482834.1">
    <property type="nucleotide sequence ID" value="XM_008484612.3"/>
</dbReference>
<gene>
    <name evidence="5 6" type="primary">LOC103519523</name>
</gene>
<sequence length="286" mass="33686">MRKLWNPRNFKSHVSPHEMLQAVVLWSRKQFQFTEQSDPIDFLSWFLNTLHRALNGTKKKDSSIVYKTFLGSMKVKTRKIPPVELEEKVRQRLLLTEEYKETETESPFLYLTCDLPPPPLFKDEVLENIIPQVNLYTILTKFNNESEKEYKTYKENFLKRFEITSLPPYLILYVKRFTKNTFFVEKNPTIVNFPVKNVDFGDILTPEVKAKYESTMYDLVANIVHDGEPSNGTYRVHLYHKGIGKWYEIQDLHVTDILPQMITLTEAYIQIYELRTTPSPTAMSEG</sequence>
<evidence type="ECO:0000313" key="4">
    <source>
        <dbReference type="Proteomes" id="UP000079169"/>
    </source>
</evidence>
<dbReference type="Proteomes" id="UP000079169">
    <property type="component" value="Unplaced"/>
</dbReference>
<evidence type="ECO:0000259" key="3">
    <source>
        <dbReference type="PROSITE" id="PS50235"/>
    </source>
</evidence>
<reference evidence="5 6" key="1">
    <citation type="submission" date="2025-04" db="UniProtKB">
        <authorList>
            <consortium name="RefSeq"/>
        </authorList>
    </citation>
    <scope>IDENTIFICATION</scope>
</reference>
<protein>
    <recommendedName>
        <fullName evidence="2">ubiquitinyl hydrolase 1</fullName>
        <ecNumber evidence="2">3.4.19.12</ecNumber>
    </recommendedName>
</protein>
<evidence type="ECO:0000256" key="2">
    <source>
        <dbReference type="ARBA" id="ARBA00012759"/>
    </source>
</evidence>
<accession>A0A1S3DKF5</accession>
<dbReference type="GO" id="GO:0004843">
    <property type="term" value="F:cysteine-type deubiquitinase activity"/>
    <property type="evidence" value="ECO:0007669"/>
    <property type="project" value="UniProtKB-EC"/>
</dbReference>
<evidence type="ECO:0000313" key="6">
    <source>
        <dbReference type="RefSeq" id="XP_026686791.1"/>
    </source>
</evidence>
<dbReference type="GO" id="GO:0016579">
    <property type="term" value="P:protein deubiquitination"/>
    <property type="evidence" value="ECO:0007669"/>
    <property type="project" value="InterPro"/>
</dbReference>
<dbReference type="KEGG" id="dci:103519523"/>
<feature type="domain" description="USP" evidence="3">
    <location>
        <begin position="1"/>
        <end position="275"/>
    </location>
</feature>
<evidence type="ECO:0000313" key="5">
    <source>
        <dbReference type="RefSeq" id="XP_008482834.1"/>
    </source>
</evidence>
<name>A0A1S3DKF5_DIACI</name>
<dbReference type="RefSeq" id="XP_026686791.1">
    <property type="nucleotide sequence ID" value="XM_026830990.1"/>
</dbReference>
<dbReference type="InterPro" id="IPR050185">
    <property type="entry name" value="Ub_carboxyl-term_hydrolase"/>
</dbReference>
<keyword evidence="4" id="KW-1185">Reference proteome</keyword>
<comment type="catalytic activity">
    <reaction evidence="1">
        <text>Thiol-dependent hydrolysis of ester, thioester, amide, peptide and isopeptide bonds formed by the C-terminal Gly of ubiquitin (a 76-residue protein attached to proteins as an intracellular targeting signal).</text>
        <dbReference type="EC" id="3.4.19.12"/>
    </reaction>
</comment>
<dbReference type="SUPFAM" id="SSF54001">
    <property type="entry name" value="Cysteine proteinases"/>
    <property type="match status" value="1"/>
</dbReference>
<dbReference type="GeneID" id="103519523"/>
<dbReference type="PROSITE" id="PS50235">
    <property type="entry name" value="USP_3"/>
    <property type="match status" value="1"/>
</dbReference>